<organism evidence="1 2">
    <name type="scientific">Gimesia panareensis</name>
    <dbReference type="NCBI Taxonomy" id="2527978"/>
    <lineage>
        <taxon>Bacteria</taxon>
        <taxon>Pseudomonadati</taxon>
        <taxon>Planctomycetota</taxon>
        <taxon>Planctomycetia</taxon>
        <taxon>Planctomycetales</taxon>
        <taxon>Planctomycetaceae</taxon>
        <taxon>Gimesia</taxon>
    </lineage>
</organism>
<reference evidence="1 2" key="1">
    <citation type="submission" date="2019-02" db="EMBL/GenBank/DDBJ databases">
        <title>Deep-cultivation of Planctomycetes and their phenomic and genomic characterization uncovers novel biology.</title>
        <authorList>
            <person name="Wiegand S."/>
            <person name="Jogler M."/>
            <person name="Boedeker C."/>
            <person name="Pinto D."/>
            <person name="Vollmers J."/>
            <person name="Rivas-Marin E."/>
            <person name="Kohn T."/>
            <person name="Peeters S.H."/>
            <person name="Heuer A."/>
            <person name="Rast P."/>
            <person name="Oberbeckmann S."/>
            <person name="Bunk B."/>
            <person name="Jeske O."/>
            <person name="Meyerdierks A."/>
            <person name="Storesund J.E."/>
            <person name="Kallscheuer N."/>
            <person name="Luecker S."/>
            <person name="Lage O.M."/>
            <person name="Pohl T."/>
            <person name="Merkel B.J."/>
            <person name="Hornburger P."/>
            <person name="Mueller R.-W."/>
            <person name="Bruemmer F."/>
            <person name="Labrenz M."/>
            <person name="Spormann A.M."/>
            <person name="Op den Camp H."/>
            <person name="Overmann J."/>
            <person name="Amann R."/>
            <person name="Jetten M.S.M."/>
            <person name="Mascher T."/>
            <person name="Medema M.H."/>
            <person name="Devos D.P."/>
            <person name="Kaster A.-K."/>
            <person name="Ovreas L."/>
            <person name="Rohde M."/>
            <person name="Galperin M.Y."/>
            <person name="Jogler C."/>
        </authorList>
    </citation>
    <scope>NUCLEOTIDE SEQUENCE [LARGE SCALE GENOMIC DNA]</scope>
    <source>
        <strain evidence="1 2">Pan153</strain>
    </source>
</reference>
<protein>
    <submittedName>
        <fullName evidence="1">Uncharacterized protein</fullName>
    </submittedName>
</protein>
<evidence type="ECO:0000313" key="2">
    <source>
        <dbReference type="Proteomes" id="UP000320839"/>
    </source>
</evidence>
<dbReference type="AlphaFoldDB" id="A0A518FXR1"/>
<gene>
    <name evidence="1" type="ORF">Pan153_57830</name>
</gene>
<dbReference type="EMBL" id="CP036317">
    <property type="protein sequence ID" value="QDV21101.1"/>
    <property type="molecule type" value="Genomic_DNA"/>
</dbReference>
<proteinExistence type="predicted"/>
<name>A0A518FXR1_9PLAN</name>
<evidence type="ECO:0000313" key="1">
    <source>
        <dbReference type="EMBL" id="QDV21101.1"/>
    </source>
</evidence>
<dbReference type="Proteomes" id="UP000320839">
    <property type="component" value="Chromosome"/>
</dbReference>
<accession>A0A518FXR1</accession>
<sequence length="202" mass="22618">MKATLTISCSQCSARSTFGCTRWSLGQIDLISFAARRADTWVRPATEFIVYGTFCFYWSIQALSGKPTVAPGEFLFLSGLACVPARLARFNFFEWDGSCENIRNIPGKSMSRTRATTQGRPYSRVASGDVNRLCRSCRRARGGQDRILSCCVRSLSWFGRNFVSICPGFCHDVAGPEGENIANGCEMFQWIPGEIRRRFRCS</sequence>